<sequence>MTIAPDERANGPVGTQERFPPEPVGYVPPAAGYRTDGRDALVGRDGLPGRDGHQGERMGHAGEFEPESDLPAPGRASSGGLDLSGLTEPVFPPAGWLDSPGGSLADHPLLRGLLLELPPKGSVPPPGWLDRWFEAARSILELLYLQQGGGRPR</sequence>
<organism evidence="2 3">
    <name type="scientific">Phytohabitans kaempferiae</name>
    <dbReference type="NCBI Taxonomy" id="1620943"/>
    <lineage>
        <taxon>Bacteria</taxon>
        <taxon>Bacillati</taxon>
        <taxon>Actinomycetota</taxon>
        <taxon>Actinomycetes</taxon>
        <taxon>Micromonosporales</taxon>
        <taxon>Micromonosporaceae</taxon>
    </lineage>
</organism>
<name>A0ABV6MDP8_9ACTN</name>
<evidence type="ECO:0000256" key="1">
    <source>
        <dbReference type="SAM" id="MobiDB-lite"/>
    </source>
</evidence>
<protein>
    <submittedName>
        <fullName evidence="2">Uncharacterized protein</fullName>
    </submittedName>
</protein>
<evidence type="ECO:0000313" key="3">
    <source>
        <dbReference type="Proteomes" id="UP001589867"/>
    </source>
</evidence>
<comment type="caution">
    <text evidence="2">The sequence shown here is derived from an EMBL/GenBank/DDBJ whole genome shotgun (WGS) entry which is preliminary data.</text>
</comment>
<dbReference type="Proteomes" id="UP001589867">
    <property type="component" value="Unassembled WGS sequence"/>
</dbReference>
<feature type="region of interest" description="Disordered" evidence="1">
    <location>
        <begin position="1"/>
        <end position="85"/>
    </location>
</feature>
<proteinExistence type="predicted"/>
<accession>A0ABV6MDP8</accession>
<keyword evidence="3" id="KW-1185">Reference proteome</keyword>
<dbReference type="EMBL" id="JBHLUH010000077">
    <property type="protein sequence ID" value="MFC0532857.1"/>
    <property type="molecule type" value="Genomic_DNA"/>
</dbReference>
<evidence type="ECO:0000313" key="2">
    <source>
        <dbReference type="EMBL" id="MFC0532857.1"/>
    </source>
</evidence>
<gene>
    <name evidence="2" type="ORF">ACFFIA_35090</name>
</gene>
<dbReference type="RefSeq" id="WP_377259713.1">
    <property type="nucleotide sequence ID" value="NZ_JBHLUH010000077.1"/>
</dbReference>
<reference evidence="2 3" key="1">
    <citation type="submission" date="2024-09" db="EMBL/GenBank/DDBJ databases">
        <authorList>
            <person name="Sun Q."/>
            <person name="Mori K."/>
        </authorList>
    </citation>
    <scope>NUCLEOTIDE SEQUENCE [LARGE SCALE GENOMIC DNA]</scope>
    <source>
        <strain evidence="2 3">TBRC 3947</strain>
    </source>
</reference>
<feature type="compositionally biased region" description="Basic and acidic residues" evidence="1">
    <location>
        <begin position="35"/>
        <end position="63"/>
    </location>
</feature>